<evidence type="ECO:0000313" key="2">
    <source>
        <dbReference type="EMBL" id="OIT18628.1"/>
    </source>
</evidence>
<proteinExistence type="predicted"/>
<gene>
    <name evidence="2" type="ORF">A4A49_51855</name>
    <name evidence="1" type="ORF">A4A49_61324</name>
</gene>
<accession>A0A1J6J7K3</accession>
<dbReference type="Proteomes" id="UP000187609">
    <property type="component" value="Unassembled WGS sequence"/>
</dbReference>
<dbReference type="EMBL" id="MJEQ01021290">
    <property type="protein sequence ID" value="OIT18628.1"/>
    <property type="molecule type" value="Genomic_DNA"/>
</dbReference>
<evidence type="ECO:0000313" key="1">
    <source>
        <dbReference type="EMBL" id="OIT06835.1"/>
    </source>
</evidence>
<name>A0A1J6J7K3_NICAT</name>
<dbReference type="Gramene" id="OIT18628">
    <property type="protein sequence ID" value="OIT18628"/>
    <property type="gene ID" value="A4A49_51855"/>
</dbReference>
<keyword evidence="3" id="KW-1185">Reference proteome</keyword>
<reference evidence="1 3" key="1">
    <citation type="submission" date="2016-11" db="EMBL/GenBank/DDBJ databases">
        <title>The genome of Nicotiana attenuata.</title>
        <authorList>
            <person name="Xu S."/>
            <person name="Brockmoeller T."/>
            <person name="Gaquerel E."/>
            <person name="Navarro A."/>
            <person name="Kuhl H."/>
            <person name="Gase K."/>
            <person name="Ling Z."/>
            <person name="Zhou W."/>
            <person name="Kreitzer C."/>
            <person name="Stanke M."/>
            <person name="Tang H."/>
            <person name="Lyons E."/>
            <person name="Pandey P."/>
            <person name="Pandey S.P."/>
            <person name="Timmermann B."/>
            <person name="Baldwin I.T."/>
        </authorList>
    </citation>
    <scope>NUCLEOTIDE SEQUENCE [LARGE SCALE GENOMIC DNA]</scope>
    <source>
        <strain evidence="3">cv. UT</strain>
        <strain evidence="1">UT</strain>
        <tissue evidence="1">Leaves</tissue>
    </source>
</reference>
<protein>
    <recommendedName>
        <fullName evidence="4">TF-B3 domain-containing protein</fullName>
    </recommendedName>
</protein>
<comment type="caution">
    <text evidence="1">The sequence shown here is derived from an EMBL/GenBank/DDBJ whole genome shotgun (WGS) entry which is preliminary data.</text>
</comment>
<evidence type="ECO:0000313" key="3">
    <source>
        <dbReference type="Proteomes" id="UP000187609"/>
    </source>
</evidence>
<sequence length="135" mass="15912">MSKIYKMFWKKGKSKVDNEFPLVKWLTKDFRGIRFSESDLEYLFENLDPVVAVIVKEEDEVMIPIWDQDTGANHIFKLKKDINGVFGFYEDWIERVAQRRGFEGNELIGFYVNRLNLELTFSVIDTRDSTAESSK</sequence>
<dbReference type="EMBL" id="MJEQ01037184">
    <property type="protein sequence ID" value="OIT06835.1"/>
    <property type="molecule type" value="Genomic_DNA"/>
</dbReference>
<dbReference type="AlphaFoldDB" id="A0A1J6J7K3"/>
<dbReference type="Gramene" id="OIT06835">
    <property type="protein sequence ID" value="OIT06835"/>
    <property type="gene ID" value="A4A49_61324"/>
</dbReference>
<organism evidence="1 3">
    <name type="scientific">Nicotiana attenuata</name>
    <name type="common">Coyote tobacco</name>
    <dbReference type="NCBI Taxonomy" id="49451"/>
    <lineage>
        <taxon>Eukaryota</taxon>
        <taxon>Viridiplantae</taxon>
        <taxon>Streptophyta</taxon>
        <taxon>Embryophyta</taxon>
        <taxon>Tracheophyta</taxon>
        <taxon>Spermatophyta</taxon>
        <taxon>Magnoliopsida</taxon>
        <taxon>eudicotyledons</taxon>
        <taxon>Gunneridae</taxon>
        <taxon>Pentapetalae</taxon>
        <taxon>asterids</taxon>
        <taxon>lamiids</taxon>
        <taxon>Solanales</taxon>
        <taxon>Solanaceae</taxon>
        <taxon>Nicotianoideae</taxon>
        <taxon>Nicotianeae</taxon>
        <taxon>Nicotiana</taxon>
    </lineage>
</organism>
<dbReference type="PANTHER" id="PTHR34269">
    <property type="entry name" value="TRANSCRIPTION FACTOR B3-DOMAIN FAMILY-RELATED"/>
    <property type="match status" value="1"/>
</dbReference>
<dbReference type="PANTHER" id="PTHR34269:SF16">
    <property type="entry name" value="TF-B3 DOMAIN-CONTAINING PROTEIN"/>
    <property type="match status" value="1"/>
</dbReference>
<dbReference type="SMR" id="A0A1J6J7K3"/>
<evidence type="ECO:0008006" key="4">
    <source>
        <dbReference type="Google" id="ProtNLM"/>
    </source>
</evidence>
<dbReference type="InterPro" id="IPR051442">
    <property type="entry name" value="B3_domain"/>
</dbReference>